<evidence type="ECO:0000256" key="2">
    <source>
        <dbReference type="SAM" id="SignalP"/>
    </source>
</evidence>
<feature type="compositionally biased region" description="Basic and acidic residues" evidence="1">
    <location>
        <begin position="56"/>
        <end position="67"/>
    </location>
</feature>
<feature type="chain" id="PRO_5046148490" evidence="2">
    <location>
        <begin position="20"/>
        <end position="67"/>
    </location>
</feature>
<dbReference type="EMBL" id="JAHIBW010000025">
    <property type="protein sequence ID" value="KAG7297740.1"/>
    <property type="molecule type" value="Genomic_DNA"/>
</dbReference>
<feature type="region of interest" description="Disordered" evidence="1">
    <location>
        <begin position="15"/>
        <end position="67"/>
    </location>
</feature>
<organism evidence="3 4">
    <name type="scientific">Plutella xylostella</name>
    <name type="common">Diamondback moth</name>
    <name type="synonym">Plutella maculipennis</name>
    <dbReference type="NCBI Taxonomy" id="51655"/>
    <lineage>
        <taxon>Eukaryota</taxon>
        <taxon>Metazoa</taxon>
        <taxon>Ecdysozoa</taxon>
        <taxon>Arthropoda</taxon>
        <taxon>Hexapoda</taxon>
        <taxon>Insecta</taxon>
        <taxon>Pterygota</taxon>
        <taxon>Neoptera</taxon>
        <taxon>Endopterygota</taxon>
        <taxon>Lepidoptera</taxon>
        <taxon>Glossata</taxon>
        <taxon>Ditrysia</taxon>
        <taxon>Yponomeutoidea</taxon>
        <taxon>Plutellidae</taxon>
        <taxon>Plutella</taxon>
    </lineage>
</organism>
<feature type="compositionally biased region" description="Pro residues" evidence="1">
    <location>
        <begin position="22"/>
        <end position="44"/>
    </location>
</feature>
<sequence>MHKPHNALLICLSSCTATGDPSPRPPAPPAPSAPPGPPAPPRPPRPPRPRAPRGSELQRRGELQYPN</sequence>
<dbReference type="Proteomes" id="UP000823941">
    <property type="component" value="Chromosome 25"/>
</dbReference>
<keyword evidence="4" id="KW-1185">Reference proteome</keyword>
<gene>
    <name evidence="3" type="ORF">JYU34_018458</name>
</gene>
<protein>
    <submittedName>
        <fullName evidence="3">Uncharacterized protein</fullName>
    </submittedName>
</protein>
<keyword evidence="2" id="KW-0732">Signal</keyword>
<evidence type="ECO:0000313" key="3">
    <source>
        <dbReference type="EMBL" id="KAG7297740.1"/>
    </source>
</evidence>
<feature type="signal peptide" evidence="2">
    <location>
        <begin position="1"/>
        <end position="19"/>
    </location>
</feature>
<name>A0ABQ7PXW3_PLUXY</name>
<comment type="caution">
    <text evidence="3">The sequence shown here is derived from an EMBL/GenBank/DDBJ whole genome shotgun (WGS) entry which is preliminary data.</text>
</comment>
<reference evidence="3 4" key="1">
    <citation type="submission" date="2021-06" db="EMBL/GenBank/DDBJ databases">
        <title>A haploid diamondback moth (Plutella xylostella L.) genome assembly resolves 31 chromosomes and identifies a diamide resistance mutation.</title>
        <authorList>
            <person name="Ward C.M."/>
            <person name="Perry K.D."/>
            <person name="Baker G."/>
            <person name="Powis K."/>
            <person name="Heckel D.G."/>
            <person name="Baxter S.W."/>
        </authorList>
    </citation>
    <scope>NUCLEOTIDE SEQUENCE [LARGE SCALE GENOMIC DNA]</scope>
    <source>
        <strain evidence="3 4">LV</strain>
        <tissue evidence="3">Single pupa</tissue>
    </source>
</reference>
<evidence type="ECO:0000256" key="1">
    <source>
        <dbReference type="SAM" id="MobiDB-lite"/>
    </source>
</evidence>
<proteinExistence type="predicted"/>
<evidence type="ECO:0000313" key="4">
    <source>
        <dbReference type="Proteomes" id="UP000823941"/>
    </source>
</evidence>
<accession>A0ABQ7PXW3</accession>